<dbReference type="RefSeq" id="WP_022613029.1">
    <property type="nucleotide sequence ID" value="NZ_LK391965.1"/>
</dbReference>
<name>A0AAV2VW38_9VIBR</name>
<dbReference type="PANTHER" id="PTHR43798">
    <property type="entry name" value="MONOACYLGLYCEROL LIPASE"/>
    <property type="match status" value="1"/>
</dbReference>
<dbReference type="PRINTS" id="PR00111">
    <property type="entry name" value="ABHYDROLASE"/>
</dbReference>
<evidence type="ECO:0000313" key="2">
    <source>
        <dbReference type="EMBL" id="CCO48589.1"/>
    </source>
</evidence>
<evidence type="ECO:0000259" key="1">
    <source>
        <dbReference type="Pfam" id="PF00561"/>
    </source>
</evidence>
<keyword evidence="2" id="KW-0378">Hydrolase</keyword>
<keyword evidence="2" id="KW-0808">Transferase</keyword>
<keyword evidence="2" id="KW-0012">Acyltransferase</keyword>
<organism evidence="2 3">
    <name type="scientific">Vibrio nigripulchritudo SOn1</name>
    <dbReference type="NCBI Taxonomy" id="1238450"/>
    <lineage>
        <taxon>Bacteria</taxon>
        <taxon>Pseudomonadati</taxon>
        <taxon>Pseudomonadota</taxon>
        <taxon>Gammaproteobacteria</taxon>
        <taxon>Vibrionales</taxon>
        <taxon>Vibrionaceae</taxon>
        <taxon>Vibrio</taxon>
    </lineage>
</organism>
<dbReference type="AlphaFoldDB" id="A0AAV2VW38"/>
<sequence>MEETKSLHNVQGERTETSSTAKHEECFKEAVLECGTIRYKDVGQGKVLLFLHGALANINNWRKVLPELSKTYRCIAPDLPLGGHAIPLNQSADLSPDGMCQILNQFLDALNLDSVVLVGNDTGGAYVQIFTAKYPERVSAMILSNCDAFDVFPPDQFSTLPTLVQFPGYLFLMAQLFRIKPLLTSNLVLGLLSNSLTKEEVFHQYVFNFINNKMIRNDFKKVVNGWSTDYTLAAANALRGFDKPVSIVWATDDETLFPESLGRRLLSIFSNAKFTSVTGSLTYVHHDQPEVYIDKVSQFLNQLE</sequence>
<dbReference type="EMBL" id="CAOF01000149">
    <property type="protein sequence ID" value="CCO48589.1"/>
    <property type="molecule type" value="Genomic_DNA"/>
</dbReference>
<proteinExistence type="predicted"/>
<dbReference type="Pfam" id="PF00561">
    <property type="entry name" value="Abhydrolase_1"/>
    <property type="match status" value="1"/>
</dbReference>
<dbReference type="GO" id="GO:0016746">
    <property type="term" value="F:acyltransferase activity"/>
    <property type="evidence" value="ECO:0007669"/>
    <property type="project" value="UniProtKB-KW"/>
</dbReference>
<dbReference type="SUPFAM" id="SSF53474">
    <property type="entry name" value="alpha/beta-Hydrolases"/>
    <property type="match status" value="1"/>
</dbReference>
<dbReference type="Proteomes" id="UP000018211">
    <property type="component" value="Unassembled WGS sequence"/>
</dbReference>
<protein>
    <submittedName>
        <fullName evidence="2">Hydrolase or acyltransferase (Alpha/beta hydrolase superfamily)</fullName>
    </submittedName>
</protein>
<gene>
    <name evidence="2" type="ORF">VIBNISOn1_560126</name>
</gene>
<reference evidence="2 3" key="1">
    <citation type="journal article" date="2013" name="ISME J.">
        <title>Comparative genomics of pathogenic lineages of Vibrio nigripulchritudo identifies virulence-associated traits.</title>
        <authorList>
            <person name="Goudenege D."/>
            <person name="Labreuche Y."/>
            <person name="Krin E."/>
            <person name="Ansquer D."/>
            <person name="Mangenot S."/>
            <person name="Calteau A."/>
            <person name="Medigue C."/>
            <person name="Mazel D."/>
            <person name="Polz M.F."/>
            <person name="Le Roux F."/>
        </authorList>
    </citation>
    <scope>NUCLEOTIDE SEQUENCE [LARGE SCALE GENOMIC DNA]</scope>
    <source>
        <strain evidence="2 3">SOn1</strain>
    </source>
</reference>
<dbReference type="InterPro" id="IPR000073">
    <property type="entry name" value="AB_hydrolase_1"/>
</dbReference>
<comment type="caution">
    <text evidence="2">The sequence shown here is derived from an EMBL/GenBank/DDBJ whole genome shotgun (WGS) entry which is preliminary data.</text>
</comment>
<dbReference type="GO" id="GO:0016787">
    <property type="term" value="F:hydrolase activity"/>
    <property type="evidence" value="ECO:0007669"/>
    <property type="project" value="UniProtKB-KW"/>
</dbReference>
<dbReference type="InterPro" id="IPR050266">
    <property type="entry name" value="AB_hydrolase_sf"/>
</dbReference>
<accession>A0AAV2VW38</accession>
<dbReference type="InterPro" id="IPR029058">
    <property type="entry name" value="AB_hydrolase_fold"/>
</dbReference>
<evidence type="ECO:0000313" key="3">
    <source>
        <dbReference type="Proteomes" id="UP000018211"/>
    </source>
</evidence>
<feature type="domain" description="AB hydrolase-1" evidence="1">
    <location>
        <begin position="47"/>
        <end position="271"/>
    </location>
</feature>
<dbReference type="Gene3D" id="3.40.50.1820">
    <property type="entry name" value="alpha/beta hydrolase"/>
    <property type="match status" value="1"/>
</dbReference>